<accession>A0A445EH10</accession>
<reference evidence="1 2" key="1">
    <citation type="submission" date="2019-01" db="EMBL/GenBank/DDBJ databases">
        <title>Sequencing of cultivated peanut Arachis hypogaea provides insights into genome evolution and oil improvement.</title>
        <authorList>
            <person name="Chen X."/>
        </authorList>
    </citation>
    <scope>NUCLEOTIDE SEQUENCE [LARGE SCALE GENOMIC DNA]</scope>
    <source>
        <strain evidence="2">cv. Fuhuasheng</strain>
        <tissue evidence="1">Leaves</tissue>
    </source>
</reference>
<dbReference type="AlphaFoldDB" id="A0A445EH10"/>
<dbReference type="Proteomes" id="UP000289738">
    <property type="component" value="Chromosome A02"/>
</dbReference>
<name>A0A445EH10_ARAHY</name>
<evidence type="ECO:0000313" key="1">
    <source>
        <dbReference type="EMBL" id="RYR74691.1"/>
    </source>
</evidence>
<organism evidence="1 2">
    <name type="scientific">Arachis hypogaea</name>
    <name type="common">Peanut</name>
    <dbReference type="NCBI Taxonomy" id="3818"/>
    <lineage>
        <taxon>Eukaryota</taxon>
        <taxon>Viridiplantae</taxon>
        <taxon>Streptophyta</taxon>
        <taxon>Embryophyta</taxon>
        <taxon>Tracheophyta</taxon>
        <taxon>Spermatophyta</taxon>
        <taxon>Magnoliopsida</taxon>
        <taxon>eudicotyledons</taxon>
        <taxon>Gunneridae</taxon>
        <taxon>Pentapetalae</taxon>
        <taxon>rosids</taxon>
        <taxon>fabids</taxon>
        <taxon>Fabales</taxon>
        <taxon>Fabaceae</taxon>
        <taxon>Papilionoideae</taxon>
        <taxon>50 kb inversion clade</taxon>
        <taxon>dalbergioids sensu lato</taxon>
        <taxon>Dalbergieae</taxon>
        <taxon>Pterocarpus clade</taxon>
        <taxon>Arachis</taxon>
    </lineage>
</organism>
<gene>
    <name evidence="1" type="ORF">Ahy_A02g009410</name>
</gene>
<sequence>MQRPLSMPSFRKPMLGYVNMDHLLAEKLGMDMKSQYQVIGKTGSEAMLRRGKAIKALQSCDAQNVNHKSPGR</sequence>
<comment type="caution">
    <text evidence="1">The sequence shown here is derived from an EMBL/GenBank/DDBJ whole genome shotgun (WGS) entry which is preliminary data.</text>
</comment>
<dbReference type="EMBL" id="SDMP01000002">
    <property type="protein sequence ID" value="RYR74691.1"/>
    <property type="molecule type" value="Genomic_DNA"/>
</dbReference>
<protein>
    <submittedName>
        <fullName evidence="1">Uncharacterized protein</fullName>
    </submittedName>
</protein>
<proteinExistence type="predicted"/>
<evidence type="ECO:0000313" key="2">
    <source>
        <dbReference type="Proteomes" id="UP000289738"/>
    </source>
</evidence>
<keyword evidence="2" id="KW-1185">Reference proteome</keyword>